<keyword evidence="8 9" id="KW-0472">Membrane</keyword>
<evidence type="ECO:0000256" key="4">
    <source>
        <dbReference type="ARBA" id="ARBA00022692"/>
    </source>
</evidence>
<sequence length="73" mass="7691">MENYLDIALIIISIALIAAVILQNKGVGLGGLTGQDSGTVFSARRGIEKTIFYVTIGLAVVFLILTTVIVALK</sequence>
<evidence type="ECO:0000256" key="1">
    <source>
        <dbReference type="ARBA" id="ARBA00004141"/>
    </source>
</evidence>
<dbReference type="GO" id="GO:0009306">
    <property type="term" value="P:protein secretion"/>
    <property type="evidence" value="ECO:0007669"/>
    <property type="project" value="UniProtKB-UniRule"/>
</dbReference>
<feature type="transmembrane region" description="Helical" evidence="9">
    <location>
        <begin position="7"/>
        <end position="24"/>
    </location>
</feature>
<dbReference type="InterPro" id="IPR004692">
    <property type="entry name" value="SecG"/>
</dbReference>
<proteinExistence type="inferred from homology"/>
<keyword evidence="7 9" id="KW-0811">Translocation</keyword>
<keyword evidence="4 9" id="KW-0812">Transmembrane</keyword>
<evidence type="ECO:0000256" key="9">
    <source>
        <dbReference type="RuleBase" id="RU365087"/>
    </source>
</evidence>
<evidence type="ECO:0000256" key="7">
    <source>
        <dbReference type="ARBA" id="ARBA00023010"/>
    </source>
</evidence>
<dbReference type="NCBIfam" id="TIGR00810">
    <property type="entry name" value="secG"/>
    <property type="match status" value="1"/>
</dbReference>
<dbReference type="Pfam" id="PF03840">
    <property type="entry name" value="SecG"/>
    <property type="match status" value="1"/>
</dbReference>
<evidence type="ECO:0000256" key="5">
    <source>
        <dbReference type="ARBA" id="ARBA00022927"/>
    </source>
</evidence>
<comment type="function">
    <text evidence="9">Involved in protein export. Participates in an early event of protein translocation.</text>
</comment>
<evidence type="ECO:0000256" key="8">
    <source>
        <dbReference type="ARBA" id="ARBA00023136"/>
    </source>
</evidence>
<organism evidence="10">
    <name type="scientific">Longilinea arvoryzae</name>
    <dbReference type="NCBI Taxonomy" id="360412"/>
    <lineage>
        <taxon>Bacteria</taxon>
        <taxon>Bacillati</taxon>
        <taxon>Chloroflexota</taxon>
        <taxon>Anaerolineae</taxon>
        <taxon>Anaerolineales</taxon>
        <taxon>Anaerolineaceae</taxon>
        <taxon>Longilinea</taxon>
    </lineage>
</organism>
<evidence type="ECO:0000256" key="6">
    <source>
        <dbReference type="ARBA" id="ARBA00022989"/>
    </source>
</evidence>
<feature type="transmembrane region" description="Helical" evidence="9">
    <location>
        <begin position="51"/>
        <end position="72"/>
    </location>
</feature>
<dbReference type="OrthoDB" id="166543at2"/>
<comment type="subcellular location">
    <subcellularLocation>
        <location evidence="9">Cell membrane</location>
        <topology evidence="9">Multi-pass membrane protein</topology>
    </subcellularLocation>
    <subcellularLocation>
        <location evidence="1">Membrane</location>
        <topology evidence="1">Multi-pass membrane protein</topology>
    </subcellularLocation>
</comment>
<keyword evidence="6 9" id="KW-1133">Transmembrane helix</keyword>
<dbReference type="Proteomes" id="UP000055060">
    <property type="component" value="Unassembled WGS sequence"/>
</dbReference>
<keyword evidence="9" id="KW-1003">Cell membrane</keyword>
<gene>
    <name evidence="10" type="ORF">LARV_02906</name>
</gene>
<dbReference type="STRING" id="360412.LARV_02906"/>
<keyword evidence="5 9" id="KW-0653">Protein transport</keyword>
<evidence type="ECO:0000256" key="3">
    <source>
        <dbReference type="ARBA" id="ARBA00022448"/>
    </source>
</evidence>
<keyword evidence="3 9" id="KW-0813">Transport</keyword>
<evidence type="ECO:0000256" key="2">
    <source>
        <dbReference type="ARBA" id="ARBA00008445"/>
    </source>
</evidence>
<keyword evidence="11" id="KW-1185">Reference proteome</keyword>
<name>A0A0S7BMV4_9CHLR</name>
<dbReference type="AlphaFoldDB" id="A0A0S7BMV4"/>
<dbReference type="GO" id="GO:0015450">
    <property type="term" value="F:protein-transporting ATPase activity"/>
    <property type="evidence" value="ECO:0007669"/>
    <property type="project" value="UniProtKB-UniRule"/>
</dbReference>
<evidence type="ECO:0000313" key="11">
    <source>
        <dbReference type="Proteomes" id="UP000055060"/>
    </source>
</evidence>
<protein>
    <recommendedName>
        <fullName evidence="9">Protein-export membrane protein SecG</fullName>
    </recommendedName>
</protein>
<reference evidence="10" key="1">
    <citation type="submission" date="2015-07" db="EMBL/GenBank/DDBJ databases">
        <title>Draft Genome Sequences of Anaerolinea thermolimosa IMO-1, Bellilinea caldifistulae GOMI-1, Leptolinea tardivitalis YMTK-2, Levilinea saccharolytica KIBI-1,Longilinea arvoryzae KOME-1, Previously Described as Members of the Anaerolineaceae (Chloroflexi).</title>
        <authorList>
            <person name="Sekiguchi Y."/>
            <person name="Ohashi A."/>
            <person name="Matsuura N."/>
            <person name="Tourlousse M.D."/>
        </authorList>
    </citation>
    <scope>NUCLEOTIDE SEQUENCE [LARGE SCALE GENOMIC DNA]</scope>
    <source>
        <strain evidence="10">KOME-1</strain>
    </source>
</reference>
<evidence type="ECO:0000313" key="10">
    <source>
        <dbReference type="EMBL" id="GAP15125.1"/>
    </source>
</evidence>
<dbReference type="EMBL" id="DF967972">
    <property type="protein sequence ID" value="GAP15125.1"/>
    <property type="molecule type" value="Genomic_DNA"/>
</dbReference>
<dbReference type="GO" id="GO:0005886">
    <property type="term" value="C:plasma membrane"/>
    <property type="evidence" value="ECO:0007669"/>
    <property type="project" value="UniProtKB-SubCell"/>
</dbReference>
<comment type="similarity">
    <text evidence="2 9">Belongs to the SecG family.</text>
</comment>
<accession>A0A0S7BMV4</accession>
<dbReference type="RefSeq" id="WP_075074323.1">
    <property type="nucleotide sequence ID" value="NZ_DF967972.1"/>
</dbReference>